<dbReference type="STRING" id="98765.A0A2R6P1K9"/>
<evidence type="ECO:0000256" key="1">
    <source>
        <dbReference type="ARBA" id="ARBA00004141"/>
    </source>
</evidence>
<dbReference type="GO" id="GO:0022857">
    <property type="term" value="F:transmembrane transporter activity"/>
    <property type="evidence" value="ECO:0007669"/>
    <property type="project" value="UniProtKB-ARBA"/>
</dbReference>
<sequence>MGTDIESIMESPIGQPMATLRDQGNSGGMVPSGTGSSLPVSLIAVLWIAFSIVIVMFPTTPKPTAEGMNYTVVVGGGWIILCLLYYYLPRYGGVYWFKGPMANVDTESYVEKTGSVSMEGEKEYDRYSTE</sequence>
<dbReference type="GO" id="GO:0016020">
    <property type="term" value="C:membrane"/>
    <property type="evidence" value="ECO:0007669"/>
    <property type="project" value="UniProtKB-SubCell"/>
</dbReference>
<proteinExistence type="predicted"/>
<name>A0A2R6P1K9_9APHY</name>
<feature type="transmembrane region" description="Helical" evidence="6">
    <location>
        <begin position="69"/>
        <end position="88"/>
    </location>
</feature>
<evidence type="ECO:0000256" key="5">
    <source>
        <dbReference type="ARBA" id="ARBA00023136"/>
    </source>
</evidence>
<comment type="caution">
    <text evidence="7">The sequence shown here is derived from an EMBL/GenBank/DDBJ whole genome shotgun (WGS) entry which is preliminary data.</text>
</comment>
<evidence type="ECO:0000313" key="7">
    <source>
        <dbReference type="EMBL" id="PSR83472.1"/>
    </source>
</evidence>
<evidence type="ECO:0000256" key="4">
    <source>
        <dbReference type="ARBA" id="ARBA00022989"/>
    </source>
</evidence>
<dbReference type="PANTHER" id="PTHR45649:SF6">
    <property type="entry name" value="GABA-SPECIFIC PERMEASE"/>
    <property type="match status" value="1"/>
</dbReference>
<keyword evidence="3 6" id="KW-0812">Transmembrane</keyword>
<evidence type="ECO:0000256" key="6">
    <source>
        <dbReference type="SAM" id="Phobius"/>
    </source>
</evidence>
<dbReference type="OrthoDB" id="2688570at2759"/>
<dbReference type="AlphaFoldDB" id="A0A2R6P1K9"/>
<organism evidence="7 8">
    <name type="scientific">Hermanssonia centrifuga</name>
    <dbReference type="NCBI Taxonomy" id="98765"/>
    <lineage>
        <taxon>Eukaryota</taxon>
        <taxon>Fungi</taxon>
        <taxon>Dikarya</taxon>
        <taxon>Basidiomycota</taxon>
        <taxon>Agaricomycotina</taxon>
        <taxon>Agaricomycetes</taxon>
        <taxon>Polyporales</taxon>
        <taxon>Meruliaceae</taxon>
        <taxon>Hermanssonia</taxon>
    </lineage>
</organism>
<keyword evidence="8" id="KW-1185">Reference proteome</keyword>
<evidence type="ECO:0000256" key="3">
    <source>
        <dbReference type="ARBA" id="ARBA00022692"/>
    </source>
</evidence>
<reference evidence="7 8" key="1">
    <citation type="submission" date="2018-02" db="EMBL/GenBank/DDBJ databases">
        <title>Genome sequence of the basidiomycete white-rot fungus Phlebia centrifuga.</title>
        <authorList>
            <person name="Granchi Z."/>
            <person name="Peng M."/>
            <person name="de Vries R.P."/>
            <person name="Hilden K."/>
            <person name="Makela M.R."/>
            <person name="Grigoriev I."/>
            <person name="Riley R."/>
        </authorList>
    </citation>
    <scope>NUCLEOTIDE SEQUENCE [LARGE SCALE GENOMIC DNA]</scope>
    <source>
        <strain evidence="7 8">FBCC195</strain>
    </source>
</reference>
<evidence type="ECO:0000256" key="2">
    <source>
        <dbReference type="ARBA" id="ARBA00022448"/>
    </source>
</evidence>
<evidence type="ECO:0000313" key="8">
    <source>
        <dbReference type="Proteomes" id="UP000186601"/>
    </source>
</evidence>
<dbReference type="PANTHER" id="PTHR45649">
    <property type="entry name" value="AMINO-ACID PERMEASE BAT1"/>
    <property type="match status" value="1"/>
</dbReference>
<accession>A0A2R6P1K9</accession>
<keyword evidence="4 6" id="KW-1133">Transmembrane helix</keyword>
<feature type="transmembrane region" description="Helical" evidence="6">
    <location>
        <begin position="38"/>
        <end position="57"/>
    </location>
</feature>
<gene>
    <name evidence="7" type="ORF">PHLCEN_2v5744</name>
</gene>
<keyword evidence="5 6" id="KW-0472">Membrane</keyword>
<comment type="subcellular location">
    <subcellularLocation>
        <location evidence="1">Membrane</location>
        <topology evidence="1">Multi-pass membrane protein</topology>
    </subcellularLocation>
</comment>
<dbReference type="Proteomes" id="UP000186601">
    <property type="component" value="Unassembled WGS sequence"/>
</dbReference>
<protein>
    <submittedName>
        <fullName evidence="7">Uncharacterized protein</fullName>
    </submittedName>
</protein>
<dbReference type="EMBL" id="MLYV02000559">
    <property type="protein sequence ID" value="PSR83472.1"/>
    <property type="molecule type" value="Genomic_DNA"/>
</dbReference>
<keyword evidence="2" id="KW-0813">Transport</keyword>